<evidence type="ECO:0000256" key="1">
    <source>
        <dbReference type="SAM" id="MobiDB-lite"/>
    </source>
</evidence>
<reference evidence="2" key="1">
    <citation type="submission" date="2013-12" db="EMBL/GenBank/DDBJ databases">
        <title>The Genome Sequence of Aphanomyces astaci APO3.</title>
        <authorList>
            <consortium name="The Broad Institute Genomics Platform"/>
            <person name="Russ C."/>
            <person name="Tyler B."/>
            <person name="van West P."/>
            <person name="Dieguez-Uribeondo J."/>
            <person name="Young S.K."/>
            <person name="Zeng Q."/>
            <person name="Gargeya S."/>
            <person name="Fitzgerald M."/>
            <person name="Abouelleil A."/>
            <person name="Alvarado L."/>
            <person name="Chapman S.B."/>
            <person name="Gainer-Dewar J."/>
            <person name="Goldberg J."/>
            <person name="Griggs A."/>
            <person name="Gujja S."/>
            <person name="Hansen M."/>
            <person name="Howarth C."/>
            <person name="Imamovic A."/>
            <person name="Ireland A."/>
            <person name="Larimer J."/>
            <person name="McCowan C."/>
            <person name="Murphy C."/>
            <person name="Pearson M."/>
            <person name="Poon T.W."/>
            <person name="Priest M."/>
            <person name="Roberts A."/>
            <person name="Saif S."/>
            <person name="Shea T."/>
            <person name="Sykes S."/>
            <person name="Wortman J."/>
            <person name="Nusbaum C."/>
            <person name="Birren B."/>
        </authorList>
    </citation>
    <scope>NUCLEOTIDE SEQUENCE [LARGE SCALE GENOMIC DNA]</scope>
    <source>
        <strain evidence="2">APO3</strain>
    </source>
</reference>
<evidence type="ECO:0000313" key="2">
    <source>
        <dbReference type="EMBL" id="ETV68194.1"/>
    </source>
</evidence>
<dbReference type="AlphaFoldDB" id="W4FMZ5"/>
<dbReference type="VEuPathDB" id="FungiDB:H257_15774"/>
<name>W4FMZ5_APHAT</name>
<dbReference type="RefSeq" id="XP_009842279.1">
    <property type="nucleotide sequence ID" value="XM_009843977.1"/>
</dbReference>
<sequence>MRCDATSFSQPDGWQSRQGNSHRSVVVDETNTARVIGVPTPTKDPPIAHAAVDPAINKLMLVRCSTHSNMALPMAVNIEAATPKAATPNVVTTMAVIQTMATPKAVIDNETMPKAAKKVAYSRST</sequence>
<accession>W4FMZ5</accession>
<feature type="region of interest" description="Disordered" evidence="1">
    <location>
        <begin position="1"/>
        <end position="24"/>
    </location>
</feature>
<proteinExistence type="predicted"/>
<organism evidence="2">
    <name type="scientific">Aphanomyces astaci</name>
    <name type="common">Crayfish plague agent</name>
    <dbReference type="NCBI Taxonomy" id="112090"/>
    <lineage>
        <taxon>Eukaryota</taxon>
        <taxon>Sar</taxon>
        <taxon>Stramenopiles</taxon>
        <taxon>Oomycota</taxon>
        <taxon>Saprolegniomycetes</taxon>
        <taxon>Saprolegniales</taxon>
        <taxon>Verrucalvaceae</taxon>
        <taxon>Aphanomyces</taxon>
    </lineage>
</organism>
<protein>
    <submittedName>
        <fullName evidence="2">Uncharacterized protein</fullName>
    </submittedName>
</protein>
<gene>
    <name evidence="2" type="ORF">H257_15774</name>
</gene>
<dbReference type="GeneID" id="20817770"/>
<dbReference type="EMBL" id="KI913188">
    <property type="protein sequence ID" value="ETV68194.1"/>
    <property type="molecule type" value="Genomic_DNA"/>
</dbReference>